<evidence type="ECO:0000259" key="5">
    <source>
        <dbReference type="PROSITE" id="PS50011"/>
    </source>
</evidence>
<dbReference type="Gene3D" id="3.30.200.20">
    <property type="entry name" value="Phosphorylase Kinase, domain 1"/>
    <property type="match status" value="1"/>
</dbReference>
<keyword evidence="3" id="KW-0547">Nucleotide-binding</keyword>
<keyword evidence="4" id="KW-0472">Membrane</keyword>
<dbReference type="CDD" id="cd14014">
    <property type="entry name" value="STKc_PknB_like"/>
    <property type="match status" value="1"/>
</dbReference>
<dbReference type="SUPFAM" id="SSF52058">
    <property type="entry name" value="L domain-like"/>
    <property type="match status" value="1"/>
</dbReference>
<protein>
    <submittedName>
        <fullName evidence="6">Leucine-rich repeat domain-containing protein</fullName>
    </submittedName>
</protein>
<feature type="domain" description="Protein kinase" evidence="5">
    <location>
        <begin position="19"/>
        <end position="273"/>
    </location>
</feature>
<dbReference type="Gene3D" id="1.10.510.10">
    <property type="entry name" value="Transferase(Phosphotransferase) domain 1"/>
    <property type="match status" value="1"/>
</dbReference>
<sequence length="898" mass="101103">MDEAILGRLPLGTVVNEKYEIQKVIGSGGFGTTYLAQDLVLKMPVAVKEYKKQSYVSEKEKQRFLEEARTMARLAGNPGIVNVRDYFEANQTVYIVMEYLDGITLEKYIEKYGRLPVFLALDYMKPVMRVLEKIHKKGLIHRDISPDNIMVLEGNEIKLLDFGAARDVENAEGTLSIIYKPGYAPEEQCRGGHDQGPWTDVYAMCATIYKCITGVTPQYSLQRLHEDRISRPSDLGVEIAPALEEVLMKGMAVRREDRIQSMEELLDKIQTALGEQERTAGERGAENFSEDLATVGGEGWENEKEKSAEAEVIEAKNEESSEADTKVYEVKRKEKREKTGIFRNKKFLLMGTAGLILFIILISIITAWRANPYKYTDMSSLIRDMTVTPEILKQVGKDKKRTSLYLESCRLDDQAIQGMAAMENLEQIRIRDCIGFTSLKPLEKLENLKYLEIIGDRENFQSLNGQIFADGSYPQIEKLRINYADLSEVGASLAGFTGLDTLVLSDTKGIRTLEFLKGMGNLRTLELDNTFIQGCDWSFIGYCTNLTRFSGENSGIDDLSALEACGKLKELNVSRTEETGQAGITDITPLTFCQDLSSVRLRGNQVSDMSPLNGCRELRLLDLGENQIQDVSVLLEMTRLVSLELDRNRITDISPIRSCSKLEYLNLEKNRIADISALDNSFTELMTLRISDNQITTLEPLAGCQKLSEIRADNNQLSSLAGLEKKWNLKILSVRGNQIEDITAVKDSKELSYMDLGGNRIQDITVLSALGTDVEGLLLDQNRITDISGLPAGIEYKVLALQGNPIADYTPLTSLQKVNSSQDRVIISYTEDLDYSAIMESSYTKGLWFVGVPVEQQANYSKAFEEKHKEASYMQLPFWSEEEMKEKMEEIRELNKKN</sequence>
<evidence type="ECO:0000256" key="2">
    <source>
        <dbReference type="ARBA" id="ARBA00022737"/>
    </source>
</evidence>
<keyword evidence="3" id="KW-0067">ATP-binding</keyword>
<dbReference type="SUPFAM" id="SSF52047">
    <property type="entry name" value="RNI-like"/>
    <property type="match status" value="1"/>
</dbReference>
<dbReference type="Pfam" id="PF12799">
    <property type="entry name" value="LRR_4"/>
    <property type="match status" value="1"/>
</dbReference>
<dbReference type="InterPro" id="IPR001611">
    <property type="entry name" value="Leu-rich_rpt"/>
</dbReference>
<comment type="caution">
    <text evidence="6">The sequence shown here is derived from an EMBL/GenBank/DDBJ whole genome shotgun (WGS) entry which is preliminary data.</text>
</comment>
<dbReference type="InterPro" id="IPR000719">
    <property type="entry name" value="Prot_kinase_dom"/>
</dbReference>
<dbReference type="InterPro" id="IPR050836">
    <property type="entry name" value="SDS22/Internalin_LRR"/>
</dbReference>
<reference evidence="6 7" key="1">
    <citation type="submission" date="2020-08" db="EMBL/GenBank/DDBJ databases">
        <title>Genome public.</title>
        <authorList>
            <person name="Liu C."/>
            <person name="Sun Q."/>
        </authorList>
    </citation>
    <scope>NUCLEOTIDE SEQUENCE [LARGE SCALE GENOMIC DNA]</scope>
    <source>
        <strain evidence="6 7">NSJ-34</strain>
    </source>
</reference>
<feature type="transmembrane region" description="Helical" evidence="4">
    <location>
        <begin position="347"/>
        <end position="368"/>
    </location>
</feature>
<dbReference type="PROSITE" id="PS00107">
    <property type="entry name" value="PROTEIN_KINASE_ATP"/>
    <property type="match status" value="1"/>
</dbReference>
<dbReference type="PROSITE" id="PS51450">
    <property type="entry name" value="LRR"/>
    <property type="match status" value="6"/>
</dbReference>
<keyword evidence="4" id="KW-1133">Transmembrane helix</keyword>
<evidence type="ECO:0000256" key="1">
    <source>
        <dbReference type="ARBA" id="ARBA00022614"/>
    </source>
</evidence>
<dbReference type="SMART" id="SM00365">
    <property type="entry name" value="LRR_SD22"/>
    <property type="match status" value="7"/>
</dbReference>
<keyword evidence="4" id="KW-0812">Transmembrane</keyword>
<organism evidence="6 7">
    <name type="scientific">Blautia celeris</name>
    <dbReference type="NCBI Taxonomy" id="2763026"/>
    <lineage>
        <taxon>Bacteria</taxon>
        <taxon>Bacillati</taxon>
        <taxon>Bacillota</taxon>
        <taxon>Clostridia</taxon>
        <taxon>Lachnospirales</taxon>
        <taxon>Lachnospiraceae</taxon>
        <taxon>Blautia</taxon>
    </lineage>
</organism>
<dbReference type="PROSITE" id="PS00109">
    <property type="entry name" value="PROTEIN_KINASE_TYR"/>
    <property type="match status" value="1"/>
</dbReference>
<dbReference type="SUPFAM" id="SSF56112">
    <property type="entry name" value="Protein kinase-like (PK-like)"/>
    <property type="match status" value="1"/>
</dbReference>
<evidence type="ECO:0000256" key="4">
    <source>
        <dbReference type="SAM" id="Phobius"/>
    </source>
</evidence>
<dbReference type="InterPro" id="IPR032675">
    <property type="entry name" value="LRR_dom_sf"/>
</dbReference>
<dbReference type="InterPro" id="IPR025875">
    <property type="entry name" value="Leu-rich_rpt_4"/>
</dbReference>
<gene>
    <name evidence="6" type="ORF">H8S76_11925</name>
</gene>
<name>A0ABR7FCR3_9FIRM</name>
<evidence type="ECO:0000313" key="7">
    <source>
        <dbReference type="Proteomes" id="UP000654573"/>
    </source>
</evidence>
<evidence type="ECO:0000256" key="3">
    <source>
        <dbReference type="PROSITE-ProRule" id="PRU10141"/>
    </source>
</evidence>
<feature type="binding site" evidence="3">
    <location>
        <position position="48"/>
    </location>
    <ligand>
        <name>ATP</name>
        <dbReference type="ChEBI" id="CHEBI:30616"/>
    </ligand>
</feature>
<evidence type="ECO:0000313" key="6">
    <source>
        <dbReference type="EMBL" id="MBC5672954.1"/>
    </source>
</evidence>
<dbReference type="Proteomes" id="UP000654573">
    <property type="component" value="Unassembled WGS sequence"/>
</dbReference>
<keyword evidence="7" id="KW-1185">Reference proteome</keyword>
<keyword evidence="2" id="KW-0677">Repeat</keyword>
<dbReference type="RefSeq" id="WP_052099057.1">
    <property type="nucleotide sequence ID" value="NZ_JACOOU010000004.1"/>
</dbReference>
<keyword evidence="1" id="KW-0433">Leucine-rich repeat</keyword>
<dbReference type="InterPro" id="IPR008266">
    <property type="entry name" value="Tyr_kinase_AS"/>
</dbReference>
<dbReference type="PANTHER" id="PTHR46652">
    <property type="entry name" value="LEUCINE-RICH REPEAT AND IQ DOMAIN-CONTAINING PROTEIN 1-RELATED"/>
    <property type="match status" value="1"/>
</dbReference>
<dbReference type="PANTHER" id="PTHR46652:SF3">
    <property type="entry name" value="LEUCINE-RICH REPEAT-CONTAINING PROTEIN 9"/>
    <property type="match status" value="1"/>
</dbReference>
<proteinExistence type="predicted"/>
<dbReference type="EMBL" id="JACOOU010000004">
    <property type="protein sequence ID" value="MBC5672954.1"/>
    <property type="molecule type" value="Genomic_DNA"/>
</dbReference>
<dbReference type="PROSITE" id="PS50011">
    <property type="entry name" value="PROTEIN_KINASE_DOM"/>
    <property type="match status" value="1"/>
</dbReference>
<dbReference type="Gene3D" id="3.80.10.10">
    <property type="entry name" value="Ribonuclease Inhibitor"/>
    <property type="match status" value="2"/>
</dbReference>
<dbReference type="InterPro" id="IPR017441">
    <property type="entry name" value="Protein_kinase_ATP_BS"/>
</dbReference>
<dbReference type="InterPro" id="IPR011009">
    <property type="entry name" value="Kinase-like_dom_sf"/>
</dbReference>
<accession>A0ABR7FCR3</accession>
<dbReference type="Pfam" id="PF00069">
    <property type="entry name" value="Pkinase"/>
    <property type="match status" value="1"/>
</dbReference>